<keyword evidence="1" id="KW-0812">Transmembrane</keyword>
<organism evidence="2">
    <name type="scientific">viral metagenome</name>
    <dbReference type="NCBI Taxonomy" id="1070528"/>
    <lineage>
        <taxon>unclassified sequences</taxon>
        <taxon>metagenomes</taxon>
        <taxon>organismal metagenomes</taxon>
    </lineage>
</organism>
<proteinExistence type="predicted"/>
<evidence type="ECO:0000256" key="1">
    <source>
        <dbReference type="SAM" id="Phobius"/>
    </source>
</evidence>
<reference evidence="2" key="1">
    <citation type="journal article" date="2020" name="Nature">
        <title>Giant virus diversity and host interactions through global metagenomics.</title>
        <authorList>
            <person name="Schulz F."/>
            <person name="Roux S."/>
            <person name="Paez-Espino D."/>
            <person name="Jungbluth S."/>
            <person name="Walsh D.A."/>
            <person name="Denef V.J."/>
            <person name="McMahon K.D."/>
            <person name="Konstantinidis K.T."/>
            <person name="Eloe-Fadrosh E.A."/>
            <person name="Kyrpides N.C."/>
            <person name="Woyke T."/>
        </authorList>
    </citation>
    <scope>NUCLEOTIDE SEQUENCE</scope>
    <source>
        <strain evidence="2">GVMAG-M-3300023110-24</strain>
    </source>
</reference>
<protein>
    <submittedName>
        <fullName evidence="2">Uncharacterized protein</fullName>
    </submittedName>
</protein>
<keyword evidence="1" id="KW-0472">Membrane</keyword>
<name>A0A6C0CZL5_9ZZZZ</name>
<accession>A0A6C0CZL5</accession>
<dbReference type="AlphaFoldDB" id="A0A6C0CZL5"/>
<keyword evidence="1" id="KW-1133">Transmembrane helix</keyword>
<evidence type="ECO:0000313" key="2">
    <source>
        <dbReference type="EMBL" id="QHT09410.1"/>
    </source>
</evidence>
<feature type="transmembrane region" description="Helical" evidence="1">
    <location>
        <begin position="82"/>
        <end position="101"/>
    </location>
</feature>
<sequence>MDKYIIVCGNTSSCYFNKKMQDIMIEMINDKNLDEWNQWSNEHGMWRTIVDDKIEFNMIISDQQKQINHINSRFNEFNRGSAKLLSLLLLWCFVNTLIHLIK</sequence>
<dbReference type="EMBL" id="MN739510">
    <property type="protein sequence ID" value="QHT09410.1"/>
    <property type="molecule type" value="Genomic_DNA"/>
</dbReference>